<evidence type="ECO:0000313" key="2">
    <source>
        <dbReference type="Proteomes" id="UP000621856"/>
    </source>
</evidence>
<dbReference type="EMBL" id="BMGZ01000004">
    <property type="protein sequence ID" value="GGI01450.1"/>
    <property type="molecule type" value="Genomic_DNA"/>
</dbReference>
<protein>
    <submittedName>
        <fullName evidence="1">Uncharacterized protein</fullName>
    </submittedName>
</protein>
<dbReference type="AlphaFoldDB" id="A0A8J3A441"/>
<gene>
    <name evidence="1" type="ORF">GCM10011355_32120</name>
</gene>
<sequence length="138" mass="14406">MMSDGKKMNTYTDRNPEDRELAAAIARDRADDPAPRLSEAAMARIMAEVPQASAAATVQPGGSSVRPGSGRNFGLSAIAGLFRPPVWQAFAIAGVAGLVAGGILPAATLAESDVTPEQEFAIYLQSDDAFATLLEEDL</sequence>
<reference evidence="1" key="1">
    <citation type="journal article" date="2014" name="Int. J. Syst. Evol. Microbiol.">
        <title>Complete genome sequence of Corynebacterium casei LMG S-19264T (=DSM 44701T), isolated from a smear-ripened cheese.</title>
        <authorList>
            <consortium name="US DOE Joint Genome Institute (JGI-PGF)"/>
            <person name="Walter F."/>
            <person name="Albersmeier A."/>
            <person name="Kalinowski J."/>
            <person name="Ruckert C."/>
        </authorList>
    </citation>
    <scope>NUCLEOTIDE SEQUENCE</scope>
    <source>
        <strain evidence="1">CGMCC 1.14984</strain>
    </source>
</reference>
<proteinExistence type="predicted"/>
<name>A0A8J3A441_9PROT</name>
<organism evidence="1 2">
    <name type="scientific">Aquisalinus luteolus</name>
    <dbReference type="NCBI Taxonomy" id="1566827"/>
    <lineage>
        <taxon>Bacteria</taxon>
        <taxon>Pseudomonadati</taxon>
        <taxon>Pseudomonadota</taxon>
        <taxon>Alphaproteobacteria</taxon>
        <taxon>Parvularculales</taxon>
        <taxon>Parvularculaceae</taxon>
        <taxon>Aquisalinus</taxon>
    </lineage>
</organism>
<evidence type="ECO:0000313" key="1">
    <source>
        <dbReference type="EMBL" id="GGI01450.1"/>
    </source>
</evidence>
<comment type="caution">
    <text evidence="1">The sequence shown here is derived from an EMBL/GenBank/DDBJ whole genome shotgun (WGS) entry which is preliminary data.</text>
</comment>
<reference evidence="1" key="2">
    <citation type="submission" date="2020-09" db="EMBL/GenBank/DDBJ databases">
        <authorList>
            <person name="Sun Q."/>
            <person name="Zhou Y."/>
        </authorList>
    </citation>
    <scope>NUCLEOTIDE SEQUENCE</scope>
    <source>
        <strain evidence="1">CGMCC 1.14984</strain>
    </source>
</reference>
<accession>A0A8J3A441</accession>
<dbReference type="Proteomes" id="UP000621856">
    <property type="component" value="Unassembled WGS sequence"/>
</dbReference>